<evidence type="ECO:0000259" key="7">
    <source>
        <dbReference type="Pfam" id="PF04138"/>
    </source>
</evidence>
<dbReference type="OrthoDB" id="9811884at2"/>
<feature type="transmembrane region" description="Helical" evidence="6">
    <location>
        <begin position="75"/>
        <end position="95"/>
    </location>
</feature>
<dbReference type="GO" id="GO:0005886">
    <property type="term" value="C:plasma membrane"/>
    <property type="evidence" value="ECO:0007669"/>
    <property type="project" value="TreeGrafter"/>
</dbReference>
<dbReference type="InterPro" id="IPR051401">
    <property type="entry name" value="GtrA_CellWall_Glycosyl"/>
</dbReference>
<evidence type="ECO:0000256" key="2">
    <source>
        <dbReference type="ARBA" id="ARBA00009399"/>
    </source>
</evidence>
<comment type="similarity">
    <text evidence="2">Belongs to the GtrA family.</text>
</comment>
<proteinExistence type="inferred from homology"/>
<evidence type="ECO:0000256" key="1">
    <source>
        <dbReference type="ARBA" id="ARBA00004141"/>
    </source>
</evidence>
<dbReference type="PANTHER" id="PTHR38459">
    <property type="entry name" value="PROPHAGE BACTOPRENOL-LINKED GLUCOSE TRANSLOCASE HOMOLOG"/>
    <property type="match status" value="1"/>
</dbReference>
<comment type="subcellular location">
    <subcellularLocation>
        <location evidence="1">Membrane</location>
        <topology evidence="1">Multi-pass membrane protein</topology>
    </subcellularLocation>
</comment>
<dbReference type="Pfam" id="PF04138">
    <property type="entry name" value="GtrA_DPMS_TM"/>
    <property type="match status" value="1"/>
</dbReference>
<evidence type="ECO:0000313" key="9">
    <source>
        <dbReference type="Proteomes" id="UP000184517"/>
    </source>
</evidence>
<dbReference type="RefSeq" id="WP_072840538.1">
    <property type="nucleotide sequence ID" value="NZ_FQVF01000014.1"/>
</dbReference>
<name>A0A1M5G6C5_9GAMM</name>
<keyword evidence="3 6" id="KW-0812">Transmembrane</keyword>
<feature type="domain" description="GtrA/DPMS transmembrane" evidence="7">
    <location>
        <begin position="11"/>
        <end position="141"/>
    </location>
</feature>
<gene>
    <name evidence="8" type="ORF">SAMN02745753_03040</name>
</gene>
<feature type="transmembrane region" description="Helical" evidence="6">
    <location>
        <begin position="115"/>
        <end position="135"/>
    </location>
</feature>
<dbReference type="EMBL" id="FQVF01000014">
    <property type="protein sequence ID" value="SHF99305.1"/>
    <property type="molecule type" value="Genomic_DNA"/>
</dbReference>
<evidence type="ECO:0000256" key="3">
    <source>
        <dbReference type="ARBA" id="ARBA00022692"/>
    </source>
</evidence>
<dbReference type="GO" id="GO:0000271">
    <property type="term" value="P:polysaccharide biosynthetic process"/>
    <property type="evidence" value="ECO:0007669"/>
    <property type="project" value="InterPro"/>
</dbReference>
<evidence type="ECO:0000313" key="8">
    <source>
        <dbReference type="EMBL" id="SHF99305.1"/>
    </source>
</evidence>
<dbReference type="AlphaFoldDB" id="A0A1M5G6C5"/>
<dbReference type="Proteomes" id="UP000184517">
    <property type="component" value="Unassembled WGS sequence"/>
</dbReference>
<dbReference type="PANTHER" id="PTHR38459:SF1">
    <property type="entry name" value="PROPHAGE BACTOPRENOL-LINKED GLUCOSE TRANSLOCASE HOMOLOG"/>
    <property type="match status" value="1"/>
</dbReference>
<accession>A0A1M5G6C5</accession>
<feature type="transmembrane region" description="Helical" evidence="6">
    <location>
        <begin position="12"/>
        <end position="31"/>
    </location>
</feature>
<evidence type="ECO:0000256" key="6">
    <source>
        <dbReference type="SAM" id="Phobius"/>
    </source>
</evidence>
<keyword evidence="5 6" id="KW-0472">Membrane</keyword>
<dbReference type="STRING" id="1122206.SAMN02745753_03040"/>
<organism evidence="8 9">
    <name type="scientific">Marinomonas polaris DSM 16579</name>
    <dbReference type="NCBI Taxonomy" id="1122206"/>
    <lineage>
        <taxon>Bacteria</taxon>
        <taxon>Pseudomonadati</taxon>
        <taxon>Pseudomonadota</taxon>
        <taxon>Gammaproteobacteria</taxon>
        <taxon>Oceanospirillales</taxon>
        <taxon>Oceanospirillaceae</taxon>
        <taxon>Marinomonas</taxon>
    </lineage>
</organism>
<keyword evidence="4 6" id="KW-1133">Transmembrane helix</keyword>
<evidence type="ECO:0000256" key="5">
    <source>
        <dbReference type="ARBA" id="ARBA00023136"/>
    </source>
</evidence>
<dbReference type="InterPro" id="IPR007267">
    <property type="entry name" value="GtrA_DPMS_TM"/>
</dbReference>
<evidence type="ECO:0000256" key="4">
    <source>
        <dbReference type="ARBA" id="ARBA00022989"/>
    </source>
</evidence>
<reference evidence="9" key="1">
    <citation type="submission" date="2016-11" db="EMBL/GenBank/DDBJ databases">
        <authorList>
            <person name="Varghese N."/>
            <person name="Submissions S."/>
        </authorList>
    </citation>
    <scope>NUCLEOTIDE SEQUENCE [LARGE SCALE GENOMIC DNA]</scope>
    <source>
        <strain evidence="9">DSM 16579</strain>
    </source>
</reference>
<protein>
    <submittedName>
        <fullName evidence="8">Putative flippase GtrA (Transmembrane translocase of bactoprenol-linked glucose)</fullName>
    </submittedName>
</protein>
<sequence length="146" mass="16556">MNLIFKHTFVRFAIVGGAGFLVDLASMLLLSIWLPHLVARGFAFWVAASSNWWWNRTITFTDPKQEKTSNSKKAAALQWMQFLGSSVIAFVPNWGCYLILMSQPPATSNSTLTLLWPYLAMIPGILIGMMLNYVFSRYWVFSPAKL</sequence>
<keyword evidence="9" id="KW-1185">Reference proteome</keyword>